<organism evidence="2 3">
    <name type="scientific">Corynebacterium stationis</name>
    <dbReference type="NCBI Taxonomy" id="1705"/>
    <lineage>
        <taxon>Bacteria</taxon>
        <taxon>Bacillati</taxon>
        <taxon>Actinomycetota</taxon>
        <taxon>Actinomycetes</taxon>
        <taxon>Mycobacteriales</taxon>
        <taxon>Corynebacteriaceae</taxon>
        <taxon>Corynebacterium</taxon>
    </lineage>
</organism>
<dbReference type="PANTHER" id="PTHR20854">
    <property type="entry name" value="INOSITOL MONOPHOSPHATASE"/>
    <property type="match status" value="1"/>
</dbReference>
<dbReference type="Gene3D" id="3.30.540.10">
    <property type="entry name" value="Fructose-1,6-Bisphosphatase, subunit A, domain 1"/>
    <property type="match status" value="1"/>
</dbReference>
<keyword evidence="3" id="KW-1185">Reference proteome</keyword>
<keyword evidence="1" id="KW-0479">Metal-binding</keyword>
<dbReference type="EMBL" id="LSTQ01000026">
    <property type="protein sequence ID" value="OAH25014.1"/>
    <property type="molecule type" value="Genomic_DNA"/>
</dbReference>
<evidence type="ECO:0000256" key="1">
    <source>
        <dbReference type="PIRSR" id="PIRSR600760-2"/>
    </source>
</evidence>
<dbReference type="InterPro" id="IPR000760">
    <property type="entry name" value="Inositol_monophosphatase-like"/>
</dbReference>
<dbReference type="STRING" id="1705.CA21670_04365"/>
<dbReference type="RefSeq" id="WP_066840846.1">
    <property type="nucleotide sequence ID" value="NZ_CAJFGC010000266.1"/>
</dbReference>
<feature type="binding site" evidence="1">
    <location>
        <position position="85"/>
    </location>
    <ligand>
        <name>Mg(2+)</name>
        <dbReference type="ChEBI" id="CHEBI:18420"/>
        <label>1</label>
        <note>catalytic</note>
    </ligand>
</feature>
<dbReference type="OrthoDB" id="9772456at2"/>
<dbReference type="Pfam" id="PF00459">
    <property type="entry name" value="Inositol_P"/>
    <property type="match status" value="1"/>
</dbReference>
<feature type="binding site" evidence="1">
    <location>
        <position position="208"/>
    </location>
    <ligand>
        <name>Mg(2+)</name>
        <dbReference type="ChEBI" id="CHEBI:18420"/>
        <label>1</label>
        <note>catalytic</note>
    </ligand>
</feature>
<proteinExistence type="predicted"/>
<dbReference type="GO" id="GO:0046872">
    <property type="term" value="F:metal ion binding"/>
    <property type="evidence" value="ECO:0007669"/>
    <property type="project" value="UniProtKB-KW"/>
</dbReference>
<reference evidence="3" key="1">
    <citation type="submission" date="2016-02" db="EMBL/GenBank/DDBJ databases">
        <authorList>
            <person name="Kaur G."/>
            <person name="Nair G.R."/>
            <person name="Mayilraj S."/>
        </authorList>
    </citation>
    <scope>NUCLEOTIDE SEQUENCE [LARGE SCALE GENOMIC DNA]</scope>
    <source>
        <strain evidence="3">GA-15</strain>
    </source>
</reference>
<sequence length="263" mass="27409">MTSPLELVAIAEAVVDDVEQLFIDGLGAPPARFKGEGDFATEVDLAIEAHLRSSLTQLTGIPVYGEEGGGNADLNQTAWVVDPVDGTANYAAGNPLCGTVVSLVHEARPIVAIANFPLLKRRLVAAEGMELRTLGGLESGFGGGEDALPFEDSRGHIGCSSHLPTPLFDDLRSVGLRPRMTGSVCLDSAFVAQGVFDGAVNFSPHPWDNAAGALFIQAVGGVATDPEGNPWTAFSHGLVVGTEQVHATILDSIKRTGVGTRQV</sequence>
<comment type="caution">
    <text evidence="2">The sequence shown here is derived from an EMBL/GenBank/DDBJ whole genome shotgun (WGS) entry which is preliminary data.</text>
</comment>
<dbReference type="GO" id="GO:0007165">
    <property type="term" value="P:signal transduction"/>
    <property type="evidence" value="ECO:0007669"/>
    <property type="project" value="TreeGrafter"/>
</dbReference>
<gene>
    <name evidence="2" type="ORF">AYJ05_07240</name>
</gene>
<dbReference type="AlphaFoldDB" id="A0A177I8E1"/>
<feature type="binding site" evidence="1">
    <location>
        <position position="66"/>
    </location>
    <ligand>
        <name>Mg(2+)</name>
        <dbReference type="ChEBI" id="CHEBI:18420"/>
        <label>1</label>
        <note>catalytic</note>
    </ligand>
</feature>
<evidence type="ECO:0000313" key="2">
    <source>
        <dbReference type="EMBL" id="OAH25014.1"/>
    </source>
</evidence>
<comment type="cofactor">
    <cofactor evidence="1">
        <name>Mg(2+)</name>
        <dbReference type="ChEBI" id="CHEBI:18420"/>
    </cofactor>
</comment>
<dbReference type="PANTHER" id="PTHR20854:SF4">
    <property type="entry name" value="INOSITOL-1-MONOPHOSPHATASE-RELATED"/>
    <property type="match status" value="1"/>
</dbReference>
<accession>A0A177I8E1</accession>
<dbReference type="SUPFAM" id="SSF56655">
    <property type="entry name" value="Carbohydrate phosphatase"/>
    <property type="match status" value="1"/>
</dbReference>
<dbReference type="PRINTS" id="PR00377">
    <property type="entry name" value="IMPHPHTASES"/>
</dbReference>
<protein>
    <submittedName>
        <fullName evidence="2">Inositol-phosphate phosphatase</fullName>
    </submittedName>
</protein>
<keyword evidence="1" id="KW-0460">Magnesium</keyword>
<name>A0A177I8E1_9CORY</name>
<dbReference type="GO" id="GO:0006020">
    <property type="term" value="P:inositol metabolic process"/>
    <property type="evidence" value="ECO:0007669"/>
    <property type="project" value="TreeGrafter"/>
</dbReference>
<feature type="binding site" evidence="1">
    <location>
        <position position="82"/>
    </location>
    <ligand>
        <name>Mg(2+)</name>
        <dbReference type="ChEBI" id="CHEBI:18420"/>
        <label>1</label>
        <note>catalytic</note>
    </ligand>
</feature>
<dbReference type="GO" id="GO:0008934">
    <property type="term" value="F:inositol monophosphate 1-phosphatase activity"/>
    <property type="evidence" value="ECO:0007669"/>
    <property type="project" value="TreeGrafter"/>
</dbReference>
<dbReference type="CDD" id="cd01637">
    <property type="entry name" value="IMPase_like"/>
    <property type="match status" value="1"/>
</dbReference>
<dbReference type="Proteomes" id="UP000076947">
    <property type="component" value="Unassembled WGS sequence"/>
</dbReference>
<evidence type="ECO:0000313" key="3">
    <source>
        <dbReference type="Proteomes" id="UP000076947"/>
    </source>
</evidence>
<dbReference type="Gene3D" id="3.40.190.80">
    <property type="match status" value="1"/>
</dbReference>